<dbReference type="InterPro" id="IPR011042">
    <property type="entry name" value="6-blade_b-propeller_TolB-like"/>
</dbReference>
<organism evidence="2 3">
    <name type="scientific">Mucilaginibacter gossypiicola</name>
    <dbReference type="NCBI Taxonomy" id="551995"/>
    <lineage>
        <taxon>Bacteria</taxon>
        <taxon>Pseudomonadati</taxon>
        <taxon>Bacteroidota</taxon>
        <taxon>Sphingobacteriia</taxon>
        <taxon>Sphingobacteriales</taxon>
        <taxon>Sphingobacteriaceae</taxon>
        <taxon>Mucilaginibacter</taxon>
    </lineage>
</organism>
<dbReference type="Proteomes" id="UP000198942">
    <property type="component" value="Unassembled WGS sequence"/>
</dbReference>
<dbReference type="STRING" id="551995.SAMN05192574_10689"/>
<reference evidence="3" key="1">
    <citation type="submission" date="2016-10" db="EMBL/GenBank/DDBJ databases">
        <authorList>
            <person name="Varghese N."/>
            <person name="Submissions S."/>
        </authorList>
    </citation>
    <scope>NUCLEOTIDE SEQUENCE [LARGE SCALE GENOMIC DNA]</scope>
    <source>
        <strain evidence="3">Gh-48</strain>
    </source>
</reference>
<proteinExistence type="predicted"/>
<dbReference type="Gene3D" id="2.120.10.30">
    <property type="entry name" value="TolB, C-terminal domain"/>
    <property type="match status" value="1"/>
</dbReference>
<dbReference type="PROSITE" id="PS51257">
    <property type="entry name" value="PROKAR_LIPOPROTEIN"/>
    <property type="match status" value="1"/>
</dbReference>
<dbReference type="RefSeq" id="WP_091212856.1">
    <property type="nucleotide sequence ID" value="NZ_FOCL01000006.1"/>
</dbReference>
<evidence type="ECO:0000313" key="2">
    <source>
        <dbReference type="EMBL" id="SEO20977.1"/>
    </source>
</evidence>
<dbReference type="OrthoDB" id="9811395at2"/>
<dbReference type="Pfam" id="PF22807">
    <property type="entry name" value="TrAA12"/>
    <property type="match status" value="2"/>
</dbReference>
<dbReference type="EMBL" id="FOCL01000006">
    <property type="protein sequence ID" value="SEO20977.1"/>
    <property type="molecule type" value="Genomic_DNA"/>
</dbReference>
<name>A0A1H8MUD6_9SPHI</name>
<feature type="domain" description="Pyrroloquinoline quinone-dependent pyranose dehydrogenase beta-propeller" evidence="1">
    <location>
        <begin position="161"/>
        <end position="293"/>
    </location>
</feature>
<keyword evidence="3" id="KW-1185">Reference proteome</keyword>
<dbReference type="InterPro" id="IPR011041">
    <property type="entry name" value="Quinoprot_gluc/sorb_DH_b-prop"/>
</dbReference>
<gene>
    <name evidence="2" type="ORF">SAMN05192574_10689</name>
</gene>
<dbReference type="AlphaFoldDB" id="A0A1H8MUD6"/>
<accession>A0A1H8MUD6</accession>
<dbReference type="PANTHER" id="PTHR19328">
    <property type="entry name" value="HEDGEHOG-INTERACTING PROTEIN"/>
    <property type="match status" value="1"/>
</dbReference>
<dbReference type="PANTHER" id="PTHR19328:SF55">
    <property type="entry name" value="BLR6566 PROTEIN"/>
    <property type="match status" value="1"/>
</dbReference>
<protein>
    <submittedName>
        <fullName evidence="2">Glucose/arabinose dehydrogenase, beta-propeller fold</fullName>
    </submittedName>
</protein>
<evidence type="ECO:0000259" key="1">
    <source>
        <dbReference type="Pfam" id="PF22807"/>
    </source>
</evidence>
<dbReference type="InterPro" id="IPR054539">
    <property type="entry name" value="Beta-prop_PDH"/>
</dbReference>
<feature type="domain" description="Pyrroloquinoline quinone-dependent pyranose dehydrogenase beta-propeller" evidence="1">
    <location>
        <begin position="337"/>
        <end position="447"/>
    </location>
</feature>
<evidence type="ECO:0000313" key="3">
    <source>
        <dbReference type="Proteomes" id="UP000198942"/>
    </source>
</evidence>
<dbReference type="SUPFAM" id="SSF50952">
    <property type="entry name" value="Soluble quinoprotein glucose dehydrogenase"/>
    <property type="match status" value="1"/>
</dbReference>
<sequence>MKNKLLIFLFIIGAVLTACKHKKPANYNNEDTVINKSRQEVRLPAPYETKAVKNYCDVIGWPKGKTPVAPAGFSVSLYADGLDNPRNIYVASNGDVFVASNGDVFVSEANTEVTGLKKIGADIIGISKSQHFGKSANKILLFKDTNGDGLPDSKTVFLSGLNQPYGMLIAGDWFYVANTDGLWRYPYKMGEMKVSGNGIKILDLPAGGYNNHWTRNLHLSANGSKIYVSVGSGSNVAEHGMSNEKRRANILEINPDGSAERVYASGLRNPAGIDIQPGTGVLYTAVNERDDLGDQLVPDYLTSVKDGGFYGWPWAYFGQHEDPVLKQKDPNPEMVKKAIVPDVALGAHTASLGLAFYNGTSFPQEYHNGAFIGQHGSWNSSKLVGYKVVFVPFSNNKPTDQITDFLTGFIADSAKQKVYGRPVGVAVAKDGSLLVADDAGNKIWRVKH</sequence>